<dbReference type="EMBL" id="CP058560">
    <property type="protein sequence ID" value="QUH24216.1"/>
    <property type="molecule type" value="Genomic_DNA"/>
</dbReference>
<accession>A0A8T8K6H1</accession>
<proteinExistence type="predicted"/>
<protein>
    <recommendedName>
        <fullName evidence="3">DUF1524 domain-containing protein</fullName>
    </recommendedName>
</protein>
<evidence type="ECO:0000313" key="2">
    <source>
        <dbReference type="Proteomes" id="UP000681041"/>
    </source>
</evidence>
<dbReference type="RefSeq" id="WP_211533175.1">
    <property type="nucleotide sequence ID" value="NZ_CP058560.1"/>
</dbReference>
<gene>
    <name evidence="1" type="ORF">HYG87_10830</name>
</gene>
<dbReference type="AlphaFoldDB" id="A0A8T8K6H1"/>
<reference evidence="1" key="1">
    <citation type="submission" date="2020-07" db="EMBL/GenBank/DDBJ databases">
        <title>Methanobacterium. sp. MethCan genome.</title>
        <authorList>
            <person name="Postec A."/>
            <person name="Quemeneur M."/>
        </authorList>
    </citation>
    <scope>NUCLEOTIDE SEQUENCE</scope>
    <source>
        <strain evidence="1">MethCAN</strain>
    </source>
</reference>
<sequence length="110" mass="13388">MKEKTLDLHHLFPKNYLKNSGIDEQKDYNQVANYMYLEYKDNINISDKNPKEYWNELVNSLSDVDRANILKSYQDTYDLPEGFWNLQYFDFIEKRRQLMAKGIKEYFNNL</sequence>
<dbReference type="PANTHER" id="PTHR37292:SF2">
    <property type="entry name" value="DUF262 DOMAIN-CONTAINING PROTEIN"/>
    <property type="match status" value="1"/>
</dbReference>
<dbReference type="Proteomes" id="UP000681041">
    <property type="component" value="Chromosome"/>
</dbReference>
<organism evidence="1 2">
    <name type="scientific">Methanobacterium alkalithermotolerans</name>
    <dbReference type="NCBI Taxonomy" id="2731220"/>
    <lineage>
        <taxon>Archaea</taxon>
        <taxon>Methanobacteriati</taxon>
        <taxon>Methanobacteriota</taxon>
        <taxon>Methanomada group</taxon>
        <taxon>Methanobacteria</taxon>
        <taxon>Methanobacteriales</taxon>
        <taxon>Methanobacteriaceae</taxon>
        <taxon>Methanobacterium</taxon>
    </lineage>
</organism>
<evidence type="ECO:0000313" key="1">
    <source>
        <dbReference type="EMBL" id="QUH24216.1"/>
    </source>
</evidence>
<dbReference type="KEGG" id="meme:HYG87_10830"/>
<dbReference type="GeneID" id="64821265"/>
<evidence type="ECO:0008006" key="3">
    <source>
        <dbReference type="Google" id="ProtNLM"/>
    </source>
</evidence>
<dbReference type="PANTHER" id="PTHR37292">
    <property type="entry name" value="VNG6097C"/>
    <property type="match status" value="1"/>
</dbReference>
<dbReference type="OrthoDB" id="77689at2157"/>
<keyword evidence="2" id="KW-1185">Reference proteome</keyword>
<name>A0A8T8K6H1_9EURY</name>